<evidence type="ECO:0000313" key="1">
    <source>
        <dbReference type="EMBL" id="NYJ06910.1"/>
    </source>
</evidence>
<dbReference type="InterPro" id="IPR015943">
    <property type="entry name" value="WD40/YVTN_repeat-like_dom_sf"/>
</dbReference>
<gene>
    <name evidence="1" type="ORF">GGQ55_003188</name>
</gene>
<dbReference type="Proteomes" id="UP000541969">
    <property type="component" value="Unassembled WGS sequence"/>
</dbReference>
<dbReference type="EMBL" id="JACBZT010000001">
    <property type="protein sequence ID" value="NYJ06910.1"/>
    <property type="molecule type" value="Genomic_DNA"/>
</dbReference>
<comment type="caution">
    <text evidence="1">The sequence shown here is derived from an EMBL/GenBank/DDBJ whole genome shotgun (WGS) entry which is preliminary data.</text>
</comment>
<dbReference type="Gene3D" id="2.130.10.10">
    <property type="entry name" value="YVTN repeat-like/Quinoprotein amine dehydrogenase"/>
    <property type="match status" value="1"/>
</dbReference>
<name>A0A853CGH0_9ACTN</name>
<dbReference type="PANTHER" id="PTHR43739">
    <property type="entry name" value="XYLOGLUCANASE (EUROFUNG)"/>
    <property type="match status" value="1"/>
</dbReference>
<dbReference type="RefSeq" id="WP_179718359.1">
    <property type="nucleotide sequence ID" value="NZ_JACBZT010000001.1"/>
</dbReference>
<dbReference type="GO" id="GO:0010411">
    <property type="term" value="P:xyloglucan metabolic process"/>
    <property type="evidence" value="ECO:0007669"/>
    <property type="project" value="TreeGrafter"/>
</dbReference>
<keyword evidence="2" id="KW-1185">Reference proteome</keyword>
<accession>A0A853CGH0</accession>
<dbReference type="SUPFAM" id="SSF110296">
    <property type="entry name" value="Oligoxyloglucan reducing end-specific cellobiohydrolase"/>
    <property type="match status" value="1"/>
</dbReference>
<dbReference type="AlphaFoldDB" id="A0A853CGH0"/>
<dbReference type="PANTHER" id="PTHR43739:SF5">
    <property type="entry name" value="EXO-ALPHA-SIALIDASE"/>
    <property type="match status" value="1"/>
</dbReference>
<proteinExistence type="predicted"/>
<protein>
    <submittedName>
        <fullName evidence="1">Photosystem II stability/assembly factor-like uncharacterized protein</fullName>
    </submittedName>
</protein>
<reference evidence="1 2" key="1">
    <citation type="submission" date="2020-07" db="EMBL/GenBank/DDBJ databases">
        <title>Sequencing the genomes of 1000 actinobacteria strains.</title>
        <authorList>
            <person name="Klenk H.-P."/>
        </authorList>
    </citation>
    <scope>NUCLEOTIDE SEQUENCE [LARGE SCALE GENOMIC DNA]</scope>
    <source>
        <strain evidence="1 2">DSM 104001</strain>
    </source>
</reference>
<evidence type="ECO:0000313" key="2">
    <source>
        <dbReference type="Proteomes" id="UP000541969"/>
    </source>
</evidence>
<sequence>MTDLIAIGTRKGLWLARSDDDRRTWTLDGPHLLAQEVAAVSIDARRPQPRVLAGIQYGHWGPTVMWSDDLGASWQETDHGAIRFPEDTGAALARVWQLRPDSAARPDVVWAGCEPHSLWRSEDGGATFELVRGLWDHPHRPTWEPGGGGAAIHTVLPDPATERVVVAMSAGGVYVSEDGGGRWEPRNRGISAGFLPEEPEYGQCVHKIAVDAGDPERMYAQNHGGVFRTDDGGRKWTSIAGGLPADFGFPIVSSPRTAGTAWVIPLVADMQRVPPEGRLRVQRTRDAGETWTASTAGLPDGAWTSVLRDAFCADDADPTGVYLGTRDGCVYASADEGETFTTVAEHLPDVLTVRAARIP</sequence>
<organism evidence="1 2">
    <name type="scientific">Petropleomorpha daqingensis</name>
    <dbReference type="NCBI Taxonomy" id="2026353"/>
    <lineage>
        <taxon>Bacteria</taxon>
        <taxon>Bacillati</taxon>
        <taxon>Actinomycetota</taxon>
        <taxon>Actinomycetes</taxon>
        <taxon>Geodermatophilales</taxon>
        <taxon>Geodermatophilaceae</taxon>
        <taxon>Petropleomorpha</taxon>
    </lineage>
</organism>
<dbReference type="InterPro" id="IPR052025">
    <property type="entry name" value="Xyloglucanase_GH74"/>
</dbReference>
<dbReference type="CDD" id="cd15482">
    <property type="entry name" value="Sialidase_non-viral"/>
    <property type="match status" value="2"/>
</dbReference>